<dbReference type="EMBL" id="MU003699">
    <property type="protein sequence ID" value="KAF2811219.1"/>
    <property type="molecule type" value="Genomic_DNA"/>
</dbReference>
<sequence>MGFNDSISENQPHFAGDVLCVEIRGPRCPRLTLVDLPGLIAVNPGKAAQGNADDIRIVEAITDKYIRDEMSVILPVVNSNVDIQDHGILEKARRVDPKGRRTFGVITKPDRIDAGGKSEEDWLRLARQSEDAFFKFGKGCHVLVNRSNQKPQTGTSSAERDVNEENFFREEFWSEDSGENAGKTNNWHALYPTNQWGTRHLVPRLGTLLYKHTLEQIDSVRTDIETRLANYDAQLEHLGLGLLDSSKLANILLARFLEISKTTSQAVLGTYRLDPSFFGIDEDEKTSRYLRSRIRDGNAAFHAQMKAKGHRAEYKVAPDEAPPDDFAWADFFHRFLKESVGTELPGNFDPERTTKLFHHYSKPWAELSRDYLKLANRHCRDFLLLVVNRKLGKDFPDIATNFWKHVMEARLQERVKSAAGELAALEKDRTGDLVTENLMFLEQSSEKFAVRLAKRIKGAEAQKVFPPQSDDQMAKVIGLGDPAGKRQEAAVQMMQEMLIYYKIARDRYIDNVIIQVVERHLLRSLDEEFSPDWIRDASLFDRVTCDPKHDERQRERDAVQRKRDNLQDCYLTLESLRT</sequence>
<dbReference type="GO" id="GO:0005874">
    <property type="term" value="C:microtubule"/>
    <property type="evidence" value="ECO:0007669"/>
    <property type="project" value="TreeGrafter"/>
</dbReference>
<dbReference type="InterPro" id="IPR020850">
    <property type="entry name" value="GED_dom"/>
</dbReference>
<evidence type="ECO:0000313" key="5">
    <source>
        <dbReference type="RefSeq" id="XP_033578183.1"/>
    </source>
</evidence>
<evidence type="ECO:0000313" key="4">
    <source>
        <dbReference type="Proteomes" id="UP000504636"/>
    </source>
</evidence>
<dbReference type="PROSITE" id="PS51718">
    <property type="entry name" value="G_DYNAMIN_2"/>
    <property type="match status" value="1"/>
</dbReference>
<dbReference type="InterPro" id="IPR045063">
    <property type="entry name" value="Dynamin_N"/>
</dbReference>
<keyword evidence="4" id="KW-1185">Reference proteome</keyword>
<dbReference type="SUPFAM" id="SSF52540">
    <property type="entry name" value="P-loop containing nucleoside triphosphate hydrolases"/>
    <property type="match status" value="1"/>
</dbReference>
<accession>A0A6A6YRS4</accession>
<dbReference type="InterPro" id="IPR030381">
    <property type="entry name" value="G_DYNAMIN_dom"/>
</dbReference>
<dbReference type="OrthoDB" id="415706at2759"/>
<dbReference type="PRINTS" id="PR00195">
    <property type="entry name" value="DYNAMIN"/>
</dbReference>
<dbReference type="GO" id="GO:0016020">
    <property type="term" value="C:membrane"/>
    <property type="evidence" value="ECO:0007669"/>
    <property type="project" value="TreeGrafter"/>
</dbReference>
<dbReference type="AlphaFoldDB" id="A0A6A6YRS4"/>
<dbReference type="PANTHER" id="PTHR11566">
    <property type="entry name" value="DYNAMIN"/>
    <property type="match status" value="1"/>
</dbReference>
<dbReference type="RefSeq" id="XP_033578183.1">
    <property type="nucleotide sequence ID" value="XM_033727996.1"/>
</dbReference>
<organism evidence="3">
    <name type="scientific">Mytilinidion resinicola</name>
    <dbReference type="NCBI Taxonomy" id="574789"/>
    <lineage>
        <taxon>Eukaryota</taxon>
        <taxon>Fungi</taxon>
        <taxon>Dikarya</taxon>
        <taxon>Ascomycota</taxon>
        <taxon>Pezizomycotina</taxon>
        <taxon>Dothideomycetes</taxon>
        <taxon>Pleosporomycetidae</taxon>
        <taxon>Mytilinidiales</taxon>
        <taxon>Mytilinidiaceae</taxon>
        <taxon>Mytilinidion</taxon>
    </lineage>
</organism>
<name>A0A6A6YRS4_9PEZI</name>
<dbReference type="GO" id="GO:0000266">
    <property type="term" value="P:mitochondrial fission"/>
    <property type="evidence" value="ECO:0007669"/>
    <property type="project" value="TreeGrafter"/>
</dbReference>
<dbReference type="InterPro" id="IPR027417">
    <property type="entry name" value="P-loop_NTPase"/>
</dbReference>
<evidence type="ECO:0000259" key="2">
    <source>
        <dbReference type="PROSITE" id="PS51718"/>
    </source>
</evidence>
<dbReference type="GO" id="GO:0005739">
    <property type="term" value="C:mitochondrion"/>
    <property type="evidence" value="ECO:0007669"/>
    <property type="project" value="TreeGrafter"/>
</dbReference>
<reference evidence="5" key="2">
    <citation type="submission" date="2020-04" db="EMBL/GenBank/DDBJ databases">
        <authorList>
            <consortium name="NCBI Genome Project"/>
        </authorList>
    </citation>
    <scope>NUCLEOTIDE SEQUENCE</scope>
    <source>
        <strain evidence="5">CBS 304.34</strain>
    </source>
</reference>
<dbReference type="GO" id="GO:0003924">
    <property type="term" value="F:GTPase activity"/>
    <property type="evidence" value="ECO:0007669"/>
    <property type="project" value="TreeGrafter"/>
</dbReference>
<dbReference type="Gene3D" id="1.20.120.1240">
    <property type="entry name" value="Dynamin, middle domain"/>
    <property type="match status" value="1"/>
</dbReference>
<reference evidence="3 5" key="1">
    <citation type="journal article" date="2020" name="Stud. Mycol.">
        <title>101 Dothideomycetes genomes: a test case for predicting lifestyles and emergence of pathogens.</title>
        <authorList>
            <person name="Haridas S."/>
            <person name="Albert R."/>
            <person name="Binder M."/>
            <person name="Bloem J."/>
            <person name="Labutti K."/>
            <person name="Salamov A."/>
            <person name="Andreopoulos B."/>
            <person name="Baker S."/>
            <person name="Barry K."/>
            <person name="Bills G."/>
            <person name="Bluhm B."/>
            <person name="Cannon C."/>
            <person name="Castanera R."/>
            <person name="Culley D."/>
            <person name="Daum C."/>
            <person name="Ezra D."/>
            <person name="Gonzalez J."/>
            <person name="Henrissat B."/>
            <person name="Kuo A."/>
            <person name="Liang C."/>
            <person name="Lipzen A."/>
            <person name="Lutzoni F."/>
            <person name="Magnuson J."/>
            <person name="Mondo S."/>
            <person name="Nolan M."/>
            <person name="Ohm R."/>
            <person name="Pangilinan J."/>
            <person name="Park H.-J."/>
            <person name="Ramirez L."/>
            <person name="Alfaro M."/>
            <person name="Sun H."/>
            <person name="Tritt A."/>
            <person name="Yoshinaga Y."/>
            <person name="Zwiers L.-H."/>
            <person name="Turgeon B."/>
            <person name="Goodwin S."/>
            <person name="Spatafora J."/>
            <person name="Crous P."/>
            <person name="Grigoriev I."/>
        </authorList>
    </citation>
    <scope>NUCLEOTIDE SEQUENCE</scope>
    <source>
        <strain evidence="3 5">CBS 304.34</strain>
    </source>
</reference>
<feature type="domain" description="Dynamin-type G" evidence="2">
    <location>
        <begin position="1"/>
        <end position="218"/>
    </location>
</feature>
<proteinExistence type="predicted"/>
<dbReference type="PROSITE" id="PS51388">
    <property type="entry name" value="GED"/>
    <property type="match status" value="1"/>
</dbReference>
<evidence type="ECO:0000313" key="3">
    <source>
        <dbReference type="EMBL" id="KAF2811219.1"/>
    </source>
</evidence>
<dbReference type="PANTHER" id="PTHR11566:SF21">
    <property type="entry name" value="DYNAMIN RELATED PROTEIN 1, ISOFORM A"/>
    <property type="match status" value="1"/>
</dbReference>
<dbReference type="GO" id="GO:0016559">
    <property type="term" value="P:peroxisome fission"/>
    <property type="evidence" value="ECO:0007669"/>
    <property type="project" value="TreeGrafter"/>
</dbReference>
<dbReference type="Pfam" id="PF00350">
    <property type="entry name" value="Dynamin_N"/>
    <property type="match status" value="1"/>
</dbReference>
<dbReference type="GeneID" id="54468889"/>
<dbReference type="GO" id="GO:0005525">
    <property type="term" value="F:GTP binding"/>
    <property type="evidence" value="ECO:0007669"/>
    <property type="project" value="InterPro"/>
</dbReference>
<reference evidence="5" key="3">
    <citation type="submission" date="2025-04" db="UniProtKB">
        <authorList>
            <consortium name="RefSeq"/>
        </authorList>
    </citation>
    <scope>IDENTIFICATION</scope>
    <source>
        <strain evidence="5">CBS 304.34</strain>
    </source>
</reference>
<dbReference type="InterPro" id="IPR022812">
    <property type="entry name" value="Dynamin"/>
</dbReference>
<feature type="domain" description="GED" evidence="1">
    <location>
        <begin position="490"/>
        <end position="578"/>
    </location>
</feature>
<dbReference type="Gene3D" id="3.40.50.300">
    <property type="entry name" value="P-loop containing nucleotide triphosphate hydrolases"/>
    <property type="match status" value="1"/>
</dbReference>
<dbReference type="GO" id="GO:0048312">
    <property type="term" value="P:intracellular distribution of mitochondria"/>
    <property type="evidence" value="ECO:0007669"/>
    <property type="project" value="TreeGrafter"/>
</dbReference>
<dbReference type="Proteomes" id="UP000504636">
    <property type="component" value="Unplaced"/>
</dbReference>
<gene>
    <name evidence="3 5" type="ORF">BDZ99DRAFT_570465</name>
</gene>
<protein>
    <submittedName>
        <fullName evidence="3 5">Uncharacterized protein</fullName>
    </submittedName>
</protein>
<dbReference type="GO" id="GO:0008017">
    <property type="term" value="F:microtubule binding"/>
    <property type="evidence" value="ECO:0007669"/>
    <property type="project" value="TreeGrafter"/>
</dbReference>
<evidence type="ECO:0000259" key="1">
    <source>
        <dbReference type="PROSITE" id="PS51388"/>
    </source>
</evidence>
<dbReference type="GO" id="GO:0006897">
    <property type="term" value="P:endocytosis"/>
    <property type="evidence" value="ECO:0007669"/>
    <property type="project" value="TreeGrafter"/>
</dbReference>